<dbReference type="PANTHER" id="PTHR37947:SF1">
    <property type="entry name" value="BLL2462 PROTEIN"/>
    <property type="match status" value="1"/>
</dbReference>
<keyword evidence="1" id="KW-1133">Transmembrane helix</keyword>
<evidence type="ECO:0000313" key="3">
    <source>
        <dbReference type="Proteomes" id="UP000305939"/>
    </source>
</evidence>
<proteinExistence type="predicted"/>
<name>A0A4S3M0R0_9FLAO</name>
<dbReference type="EMBL" id="SSMC01000002">
    <property type="protein sequence ID" value="THD67931.1"/>
    <property type="molecule type" value="Genomic_DNA"/>
</dbReference>
<dbReference type="AlphaFoldDB" id="A0A4S3M0R0"/>
<comment type="caution">
    <text evidence="2">The sequence shown here is derived from an EMBL/GenBank/DDBJ whole genome shotgun (WGS) entry which is preliminary data.</text>
</comment>
<reference evidence="2 3" key="1">
    <citation type="submission" date="2019-04" db="EMBL/GenBank/DDBJ databases">
        <title>Draft genome sequence of Robertkochia marina CC-AMO-30D.</title>
        <authorList>
            <person name="Hameed A."/>
            <person name="Lin S.-Y."/>
            <person name="Shahina M."/>
            <person name="Lai W.-A."/>
            <person name="Young C.-C."/>
        </authorList>
    </citation>
    <scope>NUCLEOTIDE SEQUENCE [LARGE SCALE GENOMIC DNA]</scope>
    <source>
        <strain evidence="2 3">CC-AMO-30D</strain>
    </source>
</reference>
<dbReference type="PANTHER" id="PTHR37947">
    <property type="entry name" value="BLL2462 PROTEIN"/>
    <property type="match status" value="1"/>
</dbReference>
<keyword evidence="1" id="KW-0812">Transmembrane</keyword>
<evidence type="ECO:0000256" key="1">
    <source>
        <dbReference type="SAM" id="Phobius"/>
    </source>
</evidence>
<feature type="transmembrane region" description="Helical" evidence="1">
    <location>
        <begin position="615"/>
        <end position="634"/>
    </location>
</feature>
<gene>
    <name evidence="2" type="ORF">E7Z59_09790</name>
</gene>
<evidence type="ECO:0008006" key="4">
    <source>
        <dbReference type="Google" id="ProtNLM"/>
    </source>
</evidence>
<keyword evidence="3" id="KW-1185">Reference proteome</keyword>
<evidence type="ECO:0000313" key="2">
    <source>
        <dbReference type="EMBL" id="THD67931.1"/>
    </source>
</evidence>
<keyword evidence="1" id="KW-0472">Membrane</keyword>
<dbReference type="Proteomes" id="UP000305939">
    <property type="component" value="Unassembled WGS sequence"/>
</dbReference>
<organism evidence="2 3">
    <name type="scientific">Robertkochia marina</name>
    <dbReference type="NCBI Taxonomy" id="1227945"/>
    <lineage>
        <taxon>Bacteria</taxon>
        <taxon>Pseudomonadati</taxon>
        <taxon>Bacteroidota</taxon>
        <taxon>Flavobacteriia</taxon>
        <taxon>Flavobacteriales</taxon>
        <taxon>Flavobacteriaceae</taxon>
        <taxon>Robertkochia</taxon>
    </lineage>
</organism>
<accession>A0A4S3M0R0</accession>
<dbReference type="RefSeq" id="WP_136336136.1">
    <property type="nucleotide sequence ID" value="NZ_QXMP01000019.1"/>
</dbReference>
<dbReference type="OrthoDB" id="9763076at2"/>
<protein>
    <recommendedName>
        <fullName evidence="4">VWA domain-containing protein</fullName>
    </recommendedName>
</protein>
<sequence length="642" mass="73113">MLILLRGFALWSLGVLLINPVFKNFTLYTEKPVLNVLVDNSSSIKYLSHPDSLYLALNNLRENRELQDVFDIRWYRFGTDMSTLDSLPDFQDPQTNIALALQRLKKLQSSGQNATLLISDGNSTYGGDYQFNISGLQGPVYTLVAGDTTTYEDVYIEKINVNRYAFLNNKFPVEIFSGYSGDRTINSQLVISKNNNVVARKNITLEPGRAASPIRIDLEADRVGVSTYKVSITAPEGEKNTTNNTNSFAVEVIDERNRIALIASSLHPDIGSLKTSIESSGQRTVDLLSPDTMKEAEGYDLFILYQPDRTFDAIFSMLKEQKINFWIIGGGYTDWEFVNKAQDLFDREVTYTSELILGEVNSGFNSYQFEDPGIAEYPPLDSYLGDFIIINAFQTLIAKNLGGIPTESPLLFTTERNDQRVAVLDGSGLWKWRVWHYALREDFESYDLFWNKLVQYLSSGSRKERIYFEYEPYYYANTGITIKAGYYDKNYEFDPAELLQLEIIQIEGGSFTRSITMVAGSNTYEATLNGLPAGTYRIRLDVPSQNLSRTGEFTVLGYEVERQFINTDTDRMTALSAQTGGRMQPLNRISEVMEDLQKGKEFIPVQKRKENVVPLLEWKLLLFLTVLFFALEWFTRKYNGHI</sequence>